<feature type="transmembrane region" description="Helical" evidence="1">
    <location>
        <begin position="699"/>
        <end position="723"/>
    </location>
</feature>
<sequence>MILFTKFQQIKTKWLDRKKHVKSIKINRKIIWNIRNRIIKMLILIESIDHTYGILMFLFILFNFPMNAYLTMITIITKTKPFTEQLLHQTITINQWSYIFVFHYIAIRFGYYLHLPSKYFINRYYLKCTKPSTNRTTMMMIMNIRDRLQFSDWLEKFHTKKRYGLTYGRTNLITMSTFVQEKMLRNQIRSIIFSIMNYEKNYQKNNVFLLLNNYCNYIRLINIDKNVNIIRRIYLKMFILILWSSRFLYLYFIGIDRSFEWRVVNFDWINMAKIDNMLNLYLASFGLLLAYYTYIIYFHNNTRATKLIFRILINGDLGFFISEKSLSSSSINEQIVNVDQRQKFVRQIHMLAIIAEIQVMNFFMKNGYFSTCSGIISIITQSVHLIFVLIGSIISLDILFLVGSCFLSITMISFTKFEQIKKKCLKQNQKSKIMTKKIINEIRNRTIQMLLLTKSVDGTYEQFHLLNDYYNKQLQLINGHIYFRFLYLYFIGINRSFEWRVVNFDWINMAKIDNMLNLYLALFGFVLAYFAYILYFRNNTRATQLIFRILINGDAGFFIQEKSLSSINEQNIVDDDNYQRQKIVRRIHILAVIYEIQVMNFFMKIGYFSTCSGIISIITQSVQLIFVLIGSLISLDILFLVGACFLSITMISFTKFEQIKKKCLKQNQKSKIMTKKIINEIRNRTIQMLLLTKSVDGTYGVLIIYLKMFILFIWSGRFCYLYFIGNNRSFEWRVVNFDWINMAKIDNMLNIYIAVIGFISVYYAYILYFCNNNRVTQLIFLVLINGDQKFFINEKLLNQQKFVRQIHILAVIYEIQVMNFFMKNGYFSTCSGIISVITQSVQLIFVLIGSIILLDILFLFGSCFLSITMISFIKFEQIKKKCLKQNLKKSKIITKKFINEIRNRTIQMLLLTKSIDGTYGVLMFLFILFNGPMNAYLTMIISIRTISFAERLLQQATIINQWSYIFVFHYIAIRFGHYLHLPSKYLINHYYKYSYLNCKINFRNRLQFSDWLEKFHTKQRYGLTYGRTNLITMTTFVRFILFYVKFTMIAYKLIRY</sequence>
<proteinExistence type="predicted"/>
<feature type="transmembrane region" description="Helical" evidence="1">
    <location>
        <begin position="589"/>
        <end position="618"/>
    </location>
</feature>
<organism evidence="2 3">
    <name type="scientific">Dermatophagoides pteronyssinus</name>
    <name type="common">European house dust mite</name>
    <dbReference type="NCBI Taxonomy" id="6956"/>
    <lineage>
        <taxon>Eukaryota</taxon>
        <taxon>Metazoa</taxon>
        <taxon>Ecdysozoa</taxon>
        <taxon>Arthropoda</taxon>
        <taxon>Chelicerata</taxon>
        <taxon>Arachnida</taxon>
        <taxon>Acari</taxon>
        <taxon>Acariformes</taxon>
        <taxon>Sarcoptiformes</taxon>
        <taxon>Astigmata</taxon>
        <taxon>Psoroptidia</taxon>
        <taxon>Analgoidea</taxon>
        <taxon>Pyroglyphidae</taxon>
        <taxon>Dermatophagoidinae</taxon>
        <taxon>Dermatophagoides</taxon>
    </lineage>
</organism>
<feature type="transmembrane region" description="Helical" evidence="1">
    <location>
        <begin position="624"/>
        <end position="653"/>
    </location>
</feature>
<comment type="caution">
    <text evidence="2">The sequence shown here is derived from an EMBL/GenBank/DDBJ whole genome shotgun (WGS) entry which is preliminary data.</text>
</comment>
<feature type="transmembrane region" description="Helical" evidence="1">
    <location>
        <begin position="962"/>
        <end position="981"/>
    </location>
</feature>
<keyword evidence="1" id="KW-1133">Transmembrane helix</keyword>
<feature type="transmembrane region" description="Helical" evidence="1">
    <location>
        <begin position="368"/>
        <end position="392"/>
    </location>
</feature>
<evidence type="ECO:0000313" key="2">
    <source>
        <dbReference type="EMBL" id="KAH9418234.1"/>
    </source>
</evidence>
<reference evidence="2 3" key="2">
    <citation type="journal article" date="2022" name="Mol. Biol. Evol.">
        <title>Comparative Genomics Reveals Insights into the Divergent Evolution of Astigmatic Mites and Household Pest Adaptations.</title>
        <authorList>
            <person name="Xiong Q."/>
            <person name="Wan A.T."/>
            <person name="Liu X."/>
            <person name="Fung C.S."/>
            <person name="Xiao X."/>
            <person name="Malainual N."/>
            <person name="Hou J."/>
            <person name="Wang L."/>
            <person name="Wang M."/>
            <person name="Yang K.Y."/>
            <person name="Cui Y."/>
            <person name="Leung E.L."/>
            <person name="Nong W."/>
            <person name="Shin S.K."/>
            <person name="Au S.W."/>
            <person name="Jeong K.Y."/>
            <person name="Chew F.T."/>
            <person name="Hui J.H."/>
            <person name="Leung T.F."/>
            <person name="Tungtrongchitr A."/>
            <person name="Zhong N."/>
            <person name="Liu Z."/>
            <person name="Tsui S.K."/>
        </authorList>
    </citation>
    <scope>NUCLEOTIDE SEQUENCE [LARGE SCALE GENOMIC DNA]</scope>
    <source>
        <strain evidence="2">Derp</strain>
    </source>
</reference>
<dbReference type="EMBL" id="NJHN03000065">
    <property type="protein sequence ID" value="KAH9418234.1"/>
    <property type="molecule type" value="Genomic_DNA"/>
</dbReference>
<keyword evidence="1" id="KW-0472">Membrane</keyword>
<accession>A0ABQ8J6M2</accession>
<feature type="transmembrane region" description="Helical" evidence="1">
    <location>
        <begin position="851"/>
        <end position="873"/>
    </location>
</feature>
<feature type="transmembrane region" description="Helical" evidence="1">
    <location>
        <begin position="481"/>
        <end position="497"/>
    </location>
</feature>
<feature type="transmembrane region" description="Helical" evidence="1">
    <location>
        <begin position="749"/>
        <end position="770"/>
    </location>
</feature>
<dbReference type="Proteomes" id="UP000887458">
    <property type="component" value="Unassembled WGS sequence"/>
</dbReference>
<feature type="transmembrane region" description="Helical" evidence="1">
    <location>
        <begin position="233"/>
        <end position="252"/>
    </location>
</feature>
<evidence type="ECO:0000256" key="1">
    <source>
        <dbReference type="SAM" id="Phobius"/>
    </source>
</evidence>
<feature type="transmembrane region" description="Helical" evidence="1">
    <location>
        <begin position="825"/>
        <end position="845"/>
    </location>
</feature>
<feature type="transmembrane region" description="Helical" evidence="1">
    <location>
        <begin position="278"/>
        <end position="298"/>
    </location>
</feature>
<keyword evidence="3" id="KW-1185">Reference proteome</keyword>
<evidence type="ECO:0000313" key="3">
    <source>
        <dbReference type="Proteomes" id="UP000887458"/>
    </source>
</evidence>
<name>A0ABQ8J6M2_DERPT</name>
<feature type="transmembrane region" description="Helical" evidence="1">
    <location>
        <begin position="96"/>
        <end position="113"/>
    </location>
</feature>
<feature type="transmembrane region" description="Helical" evidence="1">
    <location>
        <begin position="52"/>
        <end position="76"/>
    </location>
</feature>
<keyword evidence="1" id="KW-0812">Transmembrane</keyword>
<protein>
    <submittedName>
        <fullName evidence="2">Uncharacterized protein</fullName>
    </submittedName>
</protein>
<gene>
    <name evidence="2" type="ORF">DERP_010788</name>
</gene>
<reference evidence="2 3" key="1">
    <citation type="journal article" date="2018" name="J. Allergy Clin. Immunol.">
        <title>High-quality assembly of Dermatophagoides pteronyssinus genome and transcriptome reveals a wide range of novel allergens.</title>
        <authorList>
            <person name="Liu X.Y."/>
            <person name="Yang K.Y."/>
            <person name="Wang M.Q."/>
            <person name="Kwok J.S."/>
            <person name="Zeng X."/>
            <person name="Yang Z."/>
            <person name="Xiao X.J."/>
            <person name="Lau C.P."/>
            <person name="Li Y."/>
            <person name="Huang Z.M."/>
            <person name="Ba J.G."/>
            <person name="Yim A.K."/>
            <person name="Ouyang C.Y."/>
            <person name="Ngai S.M."/>
            <person name="Chan T.F."/>
            <person name="Leung E.L."/>
            <person name="Liu L."/>
            <person name="Liu Z.G."/>
            <person name="Tsui S.K."/>
        </authorList>
    </citation>
    <scope>NUCLEOTIDE SEQUENCE [LARGE SCALE GENOMIC DNA]</scope>
    <source>
        <strain evidence="2">Derp</strain>
    </source>
</reference>
<feature type="transmembrane region" description="Helical" evidence="1">
    <location>
        <begin position="398"/>
        <end position="417"/>
    </location>
</feature>
<feature type="transmembrane region" description="Helical" evidence="1">
    <location>
        <begin position="517"/>
        <end position="536"/>
    </location>
</feature>
<feature type="transmembrane region" description="Helical" evidence="1">
    <location>
        <begin position="1030"/>
        <end position="1051"/>
    </location>
</feature>